<protein>
    <submittedName>
        <fullName evidence="2">Uncharacterized protein</fullName>
    </submittedName>
</protein>
<dbReference type="EMBL" id="CAMXCT030006781">
    <property type="protein sequence ID" value="CAL4807275.1"/>
    <property type="molecule type" value="Genomic_DNA"/>
</dbReference>
<reference evidence="3" key="2">
    <citation type="submission" date="2024-04" db="EMBL/GenBank/DDBJ databases">
        <authorList>
            <person name="Chen Y."/>
            <person name="Shah S."/>
            <person name="Dougan E. K."/>
            <person name="Thang M."/>
            <person name="Chan C."/>
        </authorList>
    </citation>
    <scope>NUCLEOTIDE SEQUENCE [LARGE SCALE GENOMIC DNA]</scope>
</reference>
<accession>A0A9P1GSC5</accession>
<keyword evidence="1" id="KW-1133">Transmembrane helix</keyword>
<feature type="non-terminal residue" evidence="2">
    <location>
        <position position="116"/>
    </location>
</feature>
<feature type="transmembrane region" description="Helical" evidence="1">
    <location>
        <begin position="41"/>
        <end position="60"/>
    </location>
</feature>
<gene>
    <name evidence="2" type="ORF">C1SCF055_LOCUS44419</name>
</gene>
<keyword evidence="4" id="KW-1185">Reference proteome</keyword>
<comment type="caution">
    <text evidence="2">The sequence shown here is derived from an EMBL/GenBank/DDBJ whole genome shotgun (WGS) entry which is preliminary data.</text>
</comment>
<dbReference type="OrthoDB" id="10275069at2759"/>
<dbReference type="EMBL" id="CAMXCT020006781">
    <property type="protein sequence ID" value="CAL1173338.1"/>
    <property type="molecule type" value="Genomic_DNA"/>
</dbReference>
<evidence type="ECO:0000313" key="3">
    <source>
        <dbReference type="EMBL" id="CAL1173338.1"/>
    </source>
</evidence>
<keyword evidence="1" id="KW-0472">Membrane</keyword>
<dbReference type="AlphaFoldDB" id="A0A9P1GSC5"/>
<keyword evidence="1" id="KW-0812">Transmembrane</keyword>
<evidence type="ECO:0000256" key="1">
    <source>
        <dbReference type="SAM" id="Phobius"/>
    </source>
</evidence>
<proteinExistence type="predicted"/>
<organism evidence="2">
    <name type="scientific">Cladocopium goreaui</name>
    <dbReference type="NCBI Taxonomy" id="2562237"/>
    <lineage>
        <taxon>Eukaryota</taxon>
        <taxon>Sar</taxon>
        <taxon>Alveolata</taxon>
        <taxon>Dinophyceae</taxon>
        <taxon>Suessiales</taxon>
        <taxon>Symbiodiniaceae</taxon>
        <taxon>Cladocopium</taxon>
    </lineage>
</organism>
<dbReference type="EMBL" id="CAMXCT010006781">
    <property type="protein sequence ID" value="CAI4019963.1"/>
    <property type="molecule type" value="Genomic_DNA"/>
</dbReference>
<name>A0A9P1GSC5_9DINO</name>
<evidence type="ECO:0000313" key="4">
    <source>
        <dbReference type="Proteomes" id="UP001152797"/>
    </source>
</evidence>
<sequence length="116" mass="13289">EHPNDSLAGPEAYRRGVKDGYKSGFKQAGHKYTWLLWLRDLIVEFFIIIAIVLTIGLMIGHWKADRTETFAASSNKAKLVRRRTMMGLEHIGILKGEEYHARRKEQHQALISELAS</sequence>
<reference evidence="2" key="1">
    <citation type="submission" date="2022-10" db="EMBL/GenBank/DDBJ databases">
        <authorList>
            <person name="Chen Y."/>
            <person name="Dougan E. K."/>
            <person name="Chan C."/>
            <person name="Rhodes N."/>
            <person name="Thang M."/>
        </authorList>
    </citation>
    <scope>NUCLEOTIDE SEQUENCE</scope>
</reference>
<dbReference type="Proteomes" id="UP001152797">
    <property type="component" value="Unassembled WGS sequence"/>
</dbReference>
<evidence type="ECO:0000313" key="2">
    <source>
        <dbReference type="EMBL" id="CAI4019963.1"/>
    </source>
</evidence>